<feature type="transmembrane region" description="Helical" evidence="2">
    <location>
        <begin position="95"/>
        <end position="117"/>
    </location>
</feature>
<evidence type="ECO:0000256" key="1">
    <source>
        <dbReference type="SAM" id="MobiDB-lite"/>
    </source>
</evidence>
<evidence type="ECO:0000313" key="4">
    <source>
        <dbReference type="Proteomes" id="UP001252243"/>
    </source>
</evidence>
<feature type="transmembrane region" description="Helical" evidence="2">
    <location>
        <begin position="144"/>
        <end position="164"/>
    </location>
</feature>
<feature type="transmembrane region" description="Helical" evidence="2">
    <location>
        <begin position="68"/>
        <end position="88"/>
    </location>
</feature>
<keyword evidence="2" id="KW-0812">Transmembrane</keyword>
<accession>A0ABU1UGN6</accession>
<comment type="caution">
    <text evidence="3">The sequence shown here is derived from an EMBL/GenBank/DDBJ whole genome shotgun (WGS) entry which is preliminary data.</text>
</comment>
<dbReference type="InterPro" id="IPR019051">
    <property type="entry name" value="Trp_biosyn_TM_oprn/chp"/>
</dbReference>
<feature type="region of interest" description="Disordered" evidence="1">
    <location>
        <begin position="186"/>
        <end position="211"/>
    </location>
</feature>
<dbReference type="Proteomes" id="UP001252243">
    <property type="component" value="Unassembled WGS sequence"/>
</dbReference>
<protein>
    <submittedName>
        <fullName evidence="3">Membrane protein (TIGR02234 family)</fullName>
    </submittedName>
</protein>
<feature type="transmembrane region" description="Helical" evidence="2">
    <location>
        <begin position="21"/>
        <end position="42"/>
    </location>
</feature>
<dbReference type="RefSeq" id="WP_310060505.1">
    <property type="nucleotide sequence ID" value="NZ_JAVDVQ010000021.1"/>
</dbReference>
<keyword evidence="4" id="KW-1185">Reference proteome</keyword>
<feature type="compositionally biased region" description="Basic and acidic residues" evidence="1">
    <location>
        <begin position="200"/>
        <end position="211"/>
    </location>
</feature>
<organism evidence="3 4">
    <name type="scientific">Arthrobacter ginsengisoli</name>
    <dbReference type="NCBI Taxonomy" id="1356565"/>
    <lineage>
        <taxon>Bacteria</taxon>
        <taxon>Bacillati</taxon>
        <taxon>Actinomycetota</taxon>
        <taxon>Actinomycetes</taxon>
        <taxon>Micrococcales</taxon>
        <taxon>Micrococcaceae</taxon>
        <taxon>Arthrobacter</taxon>
    </lineage>
</organism>
<dbReference type="EMBL" id="JAVDVQ010000021">
    <property type="protein sequence ID" value="MDR7084305.1"/>
    <property type="molecule type" value="Genomic_DNA"/>
</dbReference>
<dbReference type="Pfam" id="PF09534">
    <property type="entry name" value="Trp_oprn_chp"/>
    <property type="match status" value="1"/>
</dbReference>
<keyword evidence="2" id="KW-1133">Transmembrane helix</keyword>
<reference evidence="3 4" key="1">
    <citation type="submission" date="2023-07" db="EMBL/GenBank/DDBJ databases">
        <title>Sorghum-associated microbial communities from plants grown in Nebraska, USA.</title>
        <authorList>
            <person name="Schachtman D."/>
        </authorList>
    </citation>
    <scope>NUCLEOTIDE SEQUENCE [LARGE SCALE GENOMIC DNA]</scope>
    <source>
        <strain evidence="3 4">BE167</strain>
    </source>
</reference>
<name>A0ABU1UGN6_9MICC</name>
<keyword evidence="2" id="KW-0472">Membrane</keyword>
<proteinExistence type="predicted"/>
<gene>
    <name evidence="3" type="ORF">J2X01_003613</name>
</gene>
<evidence type="ECO:0000313" key="3">
    <source>
        <dbReference type="EMBL" id="MDR7084305.1"/>
    </source>
</evidence>
<evidence type="ECO:0000256" key="2">
    <source>
        <dbReference type="SAM" id="Phobius"/>
    </source>
</evidence>
<sequence length="211" mass="20944">MSGTTVRSNSPVVPRWARKSTLVLAIAVLALAVFGTTTQTWLTVHLDPAQLGQAVNSQDGLQVQGSKAATTVTALALVALAGGLAASIAGRVARWIITALILLAAAGIVSAAAIVIADPLAAAQGSIAAATGITGSNVLVDVTVFPALAVVAGALLGLSALLVIPAGRYWTSRTKYDTAATGIAAGGSAGAAGPPDEIDSWDRLSRGDDPT</sequence>